<evidence type="ECO:0000313" key="1">
    <source>
        <dbReference type="EMBL" id="KAK0619583.1"/>
    </source>
</evidence>
<sequence length="73" mass="7989">MRSIASGAATLDRYEPARILLSEGTAKGGESLHEQGRQEALRVAAELGDLDICQLPDTGVHWLTQRFGLIELR</sequence>
<accession>A0AA40BZY1</accession>
<keyword evidence="2" id="KW-1185">Reference proteome</keyword>
<protein>
    <submittedName>
        <fullName evidence="1">Uncharacterized protein</fullName>
    </submittedName>
</protein>
<reference evidence="1" key="1">
    <citation type="submission" date="2023-06" db="EMBL/GenBank/DDBJ databases">
        <title>Genome-scale phylogeny and comparative genomics of the fungal order Sordariales.</title>
        <authorList>
            <consortium name="Lawrence Berkeley National Laboratory"/>
            <person name="Hensen N."/>
            <person name="Bonometti L."/>
            <person name="Westerberg I."/>
            <person name="Brannstrom I.O."/>
            <person name="Guillou S."/>
            <person name="Cros-Aarteil S."/>
            <person name="Calhoun S."/>
            <person name="Haridas S."/>
            <person name="Kuo A."/>
            <person name="Mondo S."/>
            <person name="Pangilinan J."/>
            <person name="Riley R."/>
            <person name="Labutti K."/>
            <person name="Andreopoulos B."/>
            <person name="Lipzen A."/>
            <person name="Chen C."/>
            <person name="Yanf M."/>
            <person name="Daum C."/>
            <person name="Ng V."/>
            <person name="Clum A."/>
            <person name="Steindorff A."/>
            <person name="Ohm R."/>
            <person name="Martin F."/>
            <person name="Silar P."/>
            <person name="Natvig D."/>
            <person name="Lalanne C."/>
            <person name="Gautier V."/>
            <person name="Ament-Velasquez S.L."/>
            <person name="Kruys A."/>
            <person name="Hutchinson M.I."/>
            <person name="Powell A.J."/>
            <person name="Barry K."/>
            <person name="Miller A.N."/>
            <person name="Grigoriev I.V."/>
            <person name="Debuchy R."/>
            <person name="Gladieux P."/>
            <person name="Thoren M.H."/>
            <person name="Johannesson H."/>
        </authorList>
    </citation>
    <scope>NUCLEOTIDE SEQUENCE</scope>
    <source>
        <strain evidence="1">CBS 606.72</strain>
    </source>
</reference>
<comment type="caution">
    <text evidence="1">The sequence shown here is derived from an EMBL/GenBank/DDBJ whole genome shotgun (WGS) entry which is preliminary data.</text>
</comment>
<dbReference type="Proteomes" id="UP001175000">
    <property type="component" value="Unassembled WGS sequence"/>
</dbReference>
<dbReference type="AlphaFoldDB" id="A0AA40BZY1"/>
<gene>
    <name evidence="1" type="ORF">B0T14DRAFT_519517</name>
</gene>
<organism evidence="1 2">
    <name type="scientific">Immersiella caudata</name>
    <dbReference type="NCBI Taxonomy" id="314043"/>
    <lineage>
        <taxon>Eukaryota</taxon>
        <taxon>Fungi</taxon>
        <taxon>Dikarya</taxon>
        <taxon>Ascomycota</taxon>
        <taxon>Pezizomycotina</taxon>
        <taxon>Sordariomycetes</taxon>
        <taxon>Sordariomycetidae</taxon>
        <taxon>Sordariales</taxon>
        <taxon>Lasiosphaeriaceae</taxon>
        <taxon>Immersiella</taxon>
    </lineage>
</organism>
<proteinExistence type="predicted"/>
<dbReference type="EMBL" id="JAULSU010000004">
    <property type="protein sequence ID" value="KAK0619583.1"/>
    <property type="molecule type" value="Genomic_DNA"/>
</dbReference>
<name>A0AA40BZY1_9PEZI</name>
<evidence type="ECO:0000313" key="2">
    <source>
        <dbReference type="Proteomes" id="UP001175000"/>
    </source>
</evidence>